<feature type="repeat" description="ARM" evidence="3">
    <location>
        <begin position="80"/>
        <end position="122"/>
    </location>
</feature>
<gene>
    <name evidence="4" type="ORF">Sangu_1291300</name>
</gene>
<accession>A0AAW2NKQ1</accession>
<evidence type="ECO:0000256" key="1">
    <source>
        <dbReference type="ARBA" id="ARBA00022737"/>
    </source>
</evidence>
<evidence type="ECO:0000256" key="2">
    <source>
        <dbReference type="ARBA" id="ARBA00022786"/>
    </source>
</evidence>
<feature type="repeat" description="ARM" evidence="3">
    <location>
        <begin position="38"/>
        <end position="80"/>
    </location>
</feature>
<dbReference type="EMBL" id="JACGWK010000007">
    <property type="protein sequence ID" value="KAL0344039.1"/>
    <property type="molecule type" value="Genomic_DNA"/>
</dbReference>
<dbReference type="PROSITE" id="PS50176">
    <property type="entry name" value="ARM_REPEAT"/>
    <property type="match status" value="3"/>
</dbReference>
<name>A0AAW2NKQ1_9LAMI</name>
<proteinExistence type="predicted"/>
<organism evidence="4">
    <name type="scientific">Sesamum angustifolium</name>
    <dbReference type="NCBI Taxonomy" id="2727405"/>
    <lineage>
        <taxon>Eukaryota</taxon>
        <taxon>Viridiplantae</taxon>
        <taxon>Streptophyta</taxon>
        <taxon>Embryophyta</taxon>
        <taxon>Tracheophyta</taxon>
        <taxon>Spermatophyta</taxon>
        <taxon>Magnoliopsida</taxon>
        <taxon>eudicotyledons</taxon>
        <taxon>Gunneridae</taxon>
        <taxon>Pentapetalae</taxon>
        <taxon>asterids</taxon>
        <taxon>lamiids</taxon>
        <taxon>Lamiales</taxon>
        <taxon>Pedaliaceae</taxon>
        <taxon>Sesamum</taxon>
    </lineage>
</organism>
<protein>
    <recommendedName>
        <fullName evidence="5">ARM repeat superfamily protein</fullName>
    </recommendedName>
</protein>
<evidence type="ECO:0000256" key="3">
    <source>
        <dbReference type="PROSITE-ProRule" id="PRU00259"/>
    </source>
</evidence>
<reference evidence="4" key="1">
    <citation type="submission" date="2020-06" db="EMBL/GenBank/DDBJ databases">
        <authorList>
            <person name="Li T."/>
            <person name="Hu X."/>
            <person name="Zhang T."/>
            <person name="Song X."/>
            <person name="Zhang H."/>
            <person name="Dai N."/>
            <person name="Sheng W."/>
            <person name="Hou X."/>
            <person name="Wei L."/>
        </authorList>
    </citation>
    <scope>NUCLEOTIDE SEQUENCE</scope>
    <source>
        <strain evidence="4">G01</strain>
        <tissue evidence="4">Leaf</tissue>
    </source>
</reference>
<dbReference type="SUPFAM" id="SSF48371">
    <property type="entry name" value="ARM repeat"/>
    <property type="match status" value="1"/>
</dbReference>
<keyword evidence="2" id="KW-0833">Ubl conjugation pathway</keyword>
<keyword evidence="1" id="KW-0677">Repeat</keyword>
<reference evidence="4" key="2">
    <citation type="journal article" date="2024" name="Plant">
        <title>Genomic evolution and insights into agronomic trait innovations of Sesamum species.</title>
        <authorList>
            <person name="Miao H."/>
            <person name="Wang L."/>
            <person name="Qu L."/>
            <person name="Liu H."/>
            <person name="Sun Y."/>
            <person name="Le M."/>
            <person name="Wang Q."/>
            <person name="Wei S."/>
            <person name="Zheng Y."/>
            <person name="Lin W."/>
            <person name="Duan Y."/>
            <person name="Cao H."/>
            <person name="Xiong S."/>
            <person name="Wang X."/>
            <person name="Wei L."/>
            <person name="Li C."/>
            <person name="Ma Q."/>
            <person name="Ju M."/>
            <person name="Zhao R."/>
            <person name="Li G."/>
            <person name="Mu C."/>
            <person name="Tian Q."/>
            <person name="Mei H."/>
            <person name="Zhang T."/>
            <person name="Gao T."/>
            <person name="Zhang H."/>
        </authorList>
    </citation>
    <scope>NUCLEOTIDE SEQUENCE</scope>
    <source>
        <strain evidence="4">G01</strain>
    </source>
</reference>
<comment type="caution">
    <text evidence="4">The sequence shown here is derived from an EMBL/GenBank/DDBJ whole genome shotgun (WGS) entry which is preliminary data.</text>
</comment>
<dbReference type="SMART" id="SM00185">
    <property type="entry name" value="ARM"/>
    <property type="match status" value="4"/>
</dbReference>
<evidence type="ECO:0008006" key="5">
    <source>
        <dbReference type="Google" id="ProtNLM"/>
    </source>
</evidence>
<evidence type="ECO:0000313" key="4">
    <source>
        <dbReference type="EMBL" id="KAL0344039.1"/>
    </source>
</evidence>
<dbReference type="AlphaFoldDB" id="A0AAW2NKQ1"/>
<sequence>MAEEKAFLEFGEREAQILAARDVGKLSTMQKQRLAENGLISPLVFMLQTQDYESVEAALFALLNLAFGSERNKLRIAQSGAIPAILKILQWRNESLLELALAALLILSSCSGNKPEIASSGAVQLLIQLLPSEFPIGQSISHQAKLDIISTLHNLSTSPQIIPSILLSGGLISLIQLIHESEKSSDIAEKAMALLESIISSSDIALNQVSEMGGATRVLVEAVEDGTGPCKEHAVGILVQICRSCRDRYRGMILREGAMPGLLQLSVNGSRQAREKAKALLFLLRDCSHGGSSRVKQSKRVLFEEVMRQIDGGGRAGTSIQLVEEMIAKLRT</sequence>
<dbReference type="InterPro" id="IPR011989">
    <property type="entry name" value="ARM-like"/>
</dbReference>
<feature type="repeat" description="ARM" evidence="3">
    <location>
        <begin position="169"/>
        <end position="198"/>
    </location>
</feature>
<dbReference type="PANTHER" id="PTHR23315">
    <property type="entry name" value="U BOX DOMAIN-CONTAINING"/>
    <property type="match status" value="1"/>
</dbReference>
<dbReference type="Gene3D" id="1.25.10.10">
    <property type="entry name" value="Leucine-rich Repeat Variant"/>
    <property type="match status" value="1"/>
</dbReference>
<dbReference type="InterPro" id="IPR000225">
    <property type="entry name" value="Armadillo"/>
</dbReference>
<dbReference type="InterPro" id="IPR016024">
    <property type="entry name" value="ARM-type_fold"/>
</dbReference>
<dbReference type="PANTHER" id="PTHR23315:SF120">
    <property type="entry name" value="ARM REPEAT SUPERFAMILY PROTEIN"/>
    <property type="match status" value="1"/>
</dbReference>